<gene>
    <name evidence="5" type="ORF">C7460_11956</name>
</gene>
<comment type="caution">
    <text evidence="5">The sequence shown here is derived from an EMBL/GenBank/DDBJ whole genome shotgun (WGS) entry which is preliminary data.</text>
</comment>
<feature type="domain" description="Beta-ketoacyl-[acyl-carrier-protein] synthase III N-terminal" evidence="4">
    <location>
        <begin position="108"/>
        <end position="187"/>
    </location>
</feature>
<proteinExistence type="predicted"/>
<dbReference type="EMBL" id="QREG01000019">
    <property type="protein sequence ID" value="RED94944.1"/>
    <property type="molecule type" value="Genomic_DNA"/>
</dbReference>
<dbReference type="GO" id="GO:0044550">
    <property type="term" value="P:secondary metabolite biosynthetic process"/>
    <property type="evidence" value="ECO:0007669"/>
    <property type="project" value="TreeGrafter"/>
</dbReference>
<dbReference type="Pfam" id="PF08541">
    <property type="entry name" value="ACP_syn_III_C"/>
    <property type="match status" value="1"/>
</dbReference>
<dbReference type="NCBIfam" id="NF006829">
    <property type="entry name" value="PRK09352.1"/>
    <property type="match status" value="1"/>
</dbReference>
<dbReference type="Pfam" id="PF08545">
    <property type="entry name" value="ACP_syn_III"/>
    <property type="match status" value="1"/>
</dbReference>
<evidence type="ECO:0000313" key="6">
    <source>
        <dbReference type="Proteomes" id="UP000256779"/>
    </source>
</evidence>
<evidence type="ECO:0000256" key="2">
    <source>
        <dbReference type="ARBA" id="ARBA00023315"/>
    </source>
</evidence>
<dbReference type="PANTHER" id="PTHR34069:SF2">
    <property type="entry name" value="BETA-KETOACYL-[ACYL-CARRIER-PROTEIN] SYNTHASE III"/>
    <property type="match status" value="1"/>
</dbReference>
<evidence type="ECO:0000259" key="4">
    <source>
        <dbReference type="Pfam" id="PF08545"/>
    </source>
</evidence>
<dbReference type="GO" id="GO:0006633">
    <property type="term" value="P:fatty acid biosynthetic process"/>
    <property type="evidence" value="ECO:0007669"/>
    <property type="project" value="InterPro"/>
</dbReference>
<dbReference type="InterPro" id="IPR013747">
    <property type="entry name" value="ACP_syn_III_C"/>
</dbReference>
<accession>A0A3D9KZV4</accession>
<dbReference type="SUPFAM" id="SSF53901">
    <property type="entry name" value="Thiolase-like"/>
    <property type="match status" value="1"/>
</dbReference>
<keyword evidence="2" id="KW-0012">Acyltransferase</keyword>
<dbReference type="InterPro" id="IPR016039">
    <property type="entry name" value="Thiolase-like"/>
</dbReference>
<keyword evidence="6" id="KW-1185">Reference proteome</keyword>
<dbReference type="GO" id="GO:0004315">
    <property type="term" value="F:3-oxoacyl-[acyl-carrier-protein] synthase activity"/>
    <property type="evidence" value="ECO:0007669"/>
    <property type="project" value="InterPro"/>
</dbReference>
<reference evidence="5 6" key="1">
    <citation type="submission" date="2018-07" db="EMBL/GenBank/DDBJ databases">
        <title>Genomic Encyclopedia of Type Strains, Phase IV (KMG-IV): sequencing the most valuable type-strain genomes for metagenomic binning, comparative biology and taxonomic classification.</title>
        <authorList>
            <person name="Goeker M."/>
        </authorList>
    </citation>
    <scope>NUCLEOTIDE SEQUENCE [LARGE SCALE GENOMIC DNA]</scope>
    <source>
        <strain evidence="5 6">DSM 4134</strain>
    </source>
</reference>
<evidence type="ECO:0000256" key="1">
    <source>
        <dbReference type="ARBA" id="ARBA00022679"/>
    </source>
</evidence>
<feature type="domain" description="Beta-ketoacyl-[acyl-carrier-protein] synthase III C-terminal" evidence="3">
    <location>
        <begin position="239"/>
        <end position="327"/>
    </location>
</feature>
<dbReference type="Proteomes" id="UP000256779">
    <property type="component" value="Unassembled WGS sequence"/>
</dbReference>
<evidence type="ECO:0000259" key="3">
    <source>
        <dbReference type="Pfam" id="PF08541"/>
    </source>
</evidence>
<organism evidence="5 6">
    <name type="scientific">Marinoscillum furvescens DSM 4134</name>
    <dbReference type="NCBI Taxonomy" id="1122208"/>
    <lineage>
        <taxon>Bacteria</taxon>
        <taxon>Pseudomonadati</taxon>
        <taxon>Bacteroidota</taxon>
        <taxon>Cytophagia</taxon>
        <taxon>Cytophagales</taxon>
        <taxon>Reichenbachiellaceae</taxon>
        <taxon>Marinoscillum</taxon>
    </lineage>
</organism>
<dbReference type="RefSeq" id="WP_115869446.1">
    <property type="nucleotide sequence ID" value="NZ_QREG01000019.1"/>
</dbReference>
<evidence type="ECO:0000313" key="5">
    <source>
        <dbReference type="EMBL" id="RED94944.1"/>
    </source>
</evidence>
<dbReference type="CDD" id="cd00830">
    <property type="entry name" value="KAS_III"/>
    <property type="match status" value="1"/>
</dbReference>
<protein>
    <submittedName>
        <fullName evidence="5">3-oxoacyl-[acyl-carrier-protein] synthase-3</fullName>
    </submittedName>
</protein>
<sequence>MRRATLTGIGAYAPNQEIPNSYFNELLGEDVDTWLQENVNISTRRWCTASESVADLCEQAALEAIADAGLQPENIDLIIVSTDTPEFISPSTASVLQDRLGLTNAGTFDLNTACAGFVTAMDVAAKYIAADERYEHVLVLGGYAMSKYLNKADKKTVTLFADGAGAVVMSAGSGERGMLASDLKTEGQYNSWMGIYGGATRMPISEDVVANKDHQLKFVHKFPKELNPKMWTEMAQDICQRIGVDPQDVDHYFITQLNFNSINETMDNLGVDRAKAHMVMNQYGYTGSACIPMALHDAYQKGKVSPGDLMIFIGSGGGLAFAAAAIRF</sequence>
<dbReference type="Gene3D" id="3.40.47.10">
    <property type="match status" value="1"/>
</dbReference>
<dbReference type="InterPro" id="IPR013751">
    <property type="entry name" value="ACP_syn_III_N"/>
</dbReference>
<dbReference type="PANTHER" id="PTHR34069">
    <property type="entry name" value="3-OXOACYL-[ACYL-CARRIER-PROTEIN] SYNTHASE 3"/>
    <property type="match status" value="1"/>
</dbReference>
<keyword evidence="1" id="KW-0808">Transferase</keyword>
<dbReference type="OrthoDB" id="1704808at2"/>
<name>A0A3D9KZV4_MARFU</name>
<dbReference type="AlphaFoldDB" id="A0A3D9KZV4"/>